<gene>
    <name evidence="1" type="ORF">FM121_04770</name>
</gene>
<protein>
    <submittedName>
        <fullName evidence="1">Uncharacterized protein</fullName>
    </submittedName>
</protein>
<dbReference type="AlphaFoldDB" id="A0A1X6WMB0"/>
<proteinExistence type="predicted"/>
<accession>A0A1X6WMB0</accession>
<dbReference type="Proteomes" id="UP000195918">
    <property type="component" value="Unassembled WGS sequence"/>
</dbReference>
<evidence type="ECO:0000313" key="2">
    <source>
        <dbReference type="Proteomes" id="UP000195918"/>
    </source>
</evidence>
<sequence>MLSQIMMKWGSKMKEKTLNIDDITIDANNLENAIHGLDSFVYNNFLFNDIKTEDINALSGFLASVKLLATKHATELSEFGIGI</sequence>
<reference evidence="2" key="1">
    <citation type="submission" date="2017-02" db="EMBL/GenBank/DDBJ databases">
        <authorList>
            <person name="Dridi B."/>
        </authorList>
    </citation>
    <scope>NUCLEOTIDE SEQUENCE [LARGE SCALE GENOMIC DNA]</scope>
    <source>
        <strain evidence="2">bH819</strain>
    </source>
</reference>
<name>A0A1X6WMB0_9ENTE</name>
<organism evidence="1 2">
    <name type="scientific">Vagococcus fluvialis bH819</name>
    <dbReference type="NCBI Taxonomy" id="1255619"/>
    <lineage>
        <taxon>Bacteria</taxon>
        <taxon>Bacillati</taxon>
        <taxon>Bacillota</taxon>
        <taxon>Bacilli</taxon>
        <taxon>Lactobacillales</taxon>
        <taxon>Enterococcaceae</taxon>
        <taxon>Vagococcus</taxon>
    </lineage>
</organism>
<keyword evidence="2" id="KW-1185">Reference proteome</keyword>
<evidence type="ECO:0000313" key="1">
    <source>
        <dbReference type="EMBL" id="SLM85388.1"/>
    </source>
</evidence>
<dbReference type="EMBL" id="FWFD01000008">
    <property type="protein sequence ID" value="SLM85388.1"/>
    <property type="molecule type" value="Genomic_DNA"/>
</dbReference>